<name>A0AAV1IV96_9NEOP</name>
<keyword evidence="3" id="KW-1185">Reference proteome</keyword>
<organism evidence="2 3">
    <name type="scientific">Leptosia nina</name>
    <dbReference type="NCBI Taxonomy" id="320188"/>
    <lineage>
        <taxon>Eukaryota</taxon>
        <taxon>Metazoa</taxon>
        <taxon>Ecdysozoa</taxon>
        <taxon>Arthropoda</taxon>
        <taxon>Hexapoda</taxon>
        <taxon>Insecta</taxon>
        <taxon>Pterygota</taxon>
        <taxon>Neoptera</taxon>
        <taxon>Endopterygota</taxon>
        <taxon>Lepidoptera</taxon>
        <taxon>Glossata</taxon>
        <taxon>Ditrysia</taxon>
        <taxon>Papilionoidea</taxon>
        <taxon>Pieridae</taxon>
        <taxon>Pierinae</taxon>
        <taxon>Leptosia</taxon>
    </lineage>
</organism>
<comment type="caution">
    <text evidence="2">The sequence shown here is derived from an EMBL/GenBank/DDBJ whole genome shotgun (WGS) entry which is preliminary data.</text>
</comment>
<evidence type="ECO:0000313" key="2">
    <source>
        <dbReference type="EMBL" id="CAK1540845.1"/>
    </source>
</evidence>
<gene>
    <name evidence="2" type="ORF">LNINA_LOCUS866</name>
</gene>
<proteinExistence type="predicted"/>
<dbReference type="Proteomes" id="UP001497472">
    <property type="component" value="Unassembled WGS sequence"/>
</dbReference>
<feature type="region of interest" description="Disordered" evidence="1">
    <location>
        <begin position="65"/>
        <end position="95"/>
    </location>
</feature>
<accession>A0AAV1IV96</accession>
<protein>
    <submittedName>
        <fullName evidence="2">Uncharacterized protein</fullName>
    </submittedName>
</protein>
<evidence type="ECO:0000256" key="1">
    <source>
        <dbReference type="SAM" id="MobiDB-lite"/>
    </source>
</evidence>
<sequence>MSYVRDPIIWARAHYALSVKYGRRYYAADSRPPAGRPRGRGFRVSREWKEGGAAALQLLQCHHRHSTPGLHRTPPPLRLQPPARGHGATRPPSDLCNFAKENTLTLLFPPHLQVK</sequence>
<dbReference type="AlphaFoldDB" id="A0AAV1IV96"/>
<dbReference type="EMBL" id="CAVLEF010000001">
    <property type="protein sequence ID" value="CAK1540845.1"/>
    <property type="molecule type" value="Genomic_DNA"/>
</dbReference>
<evidence type="ECO:0000313" key="3">
    <source>
        <dbReference type="Proteomes" id="UP001497472"/>
    </source>
</evidence>
<reference evidence="2 3" key="1">
    <citation type="submission" date="2023-11" db="EMBL/GenBank/DDBJ databases">
        <authorList>
            <person name="Okamura Y."/>
        </authorList>
    </citation>
    <scope>NUCLEOTIDE SEQUENCE [LARGE SCALE GENOMIC DNA]</scope>
</reference>